<evidence type="ECO:0000313" key="2">
    <source>
        <dbReference type="Proteomes" id="UP000613512"/>
    </source>
</evidence>
<dbReference type="Pfam" id="PF09580">
    <property type="entry name" value="Spore_YhcN_YlaJ"/>
    <property type="match status" value="1"/>
</dbReference>
<dbReference type="EMBL" id="BMEY01000009">
    <property type="protein sequence ID" value="GGA76759.1"/>
    <property type="molecule type" value="Genomic_DNA"/>
</dbReference>
<protein>
    <recommendedName>
        <fullName evidence="3">Sporulation lipoprotein YhcN/YlaJ</fullName>
    </recommendedName>
</protein>
<dbReference type="AlphaFoldDB" id="A0A916S0Z1"/>
<accession>A0A916S0Z1</accession>
<comment type="caution">
    <text evidence="1">The sequence shown here is derived from an EMBL/GenBank/DDBJ whole genome shotgun (WGS) entry which is preliminary data.</text>
</comment>
<reference evidence="1" key="1">
    <citation type="journal article" date="2014" name="Int. J. Syst. Evol. Microbiol.">
        <title>Complete genome sequence of Corynebacterium casei LMG S-19264T (=DSM 44701T), isolated from a smear-ripened cheese.</title>
        <authorList>
            <consortium name="US DOE Joint Genome Institute (JGI-PGF)"/>
            <person name="Walter F."/>
            <person name="Albersmeier A."/>
            <person name="Kalinowski J."/>
            <person name="Ruckert C."/>
        </authorList>
    </citation>
    <scope>NUCLEOTIDE SEQUENCE</scope>
    <source>
        <strain evidence="1">CGMCC 1.12408</strain>
    </source>
</reference>
<keyword evidence="2" id="KW-1185">Reference proteome</keyword>
<dbReference type="InterPro" id="IPR019076">
    <property type="entry name" value="Spore_lipoprot_YhcN/YlaJ-like"/>
</dbReference>
<name>A0A916S0Z1_9BACI</name>
<gene>
    <name evidence="1" type="ORF">GCM10008025_20430</name>
</gene>
<dbReference type="PROSITE" id="PS51257">
    <property type="entry name" value="PROKAR_LIPOPROTEIN"/>
    <property type="match status" value="1"/>
</dbReference>
<reference evidence="1" key="2">
    <citation type="submission" date="2020-09" db="EMBL/GenBank/DDBJ databases">
        <authorList>
            <person name="Sun Q."/>
            <person name="Zhou Y."/>
        </authorList>
    </citation>
    <scope>NUCLEOTIDE SEQUENCE</scope>
    <source>
        <strain evidence="1">CGMCC 1.12408</strain>
    </source>
</reference>
<evidence type="ECO:0008006" key="3">
    <source>
        <dbReference type="Google" id="ProtNLM"/>
    </source>
</evidence>
<evidence type="ECO:0000313" key="1">
    <source>
        <dbReference type="EMBL" id="GGA76759.1"/>
    </source>
</evidence>
<organism evidence="1 2">
    <name type="scientific">Ornithinibacillus halotolerans</name>
    <dbReference type="NCBI Taxonomy" id="1274357"/>
    <lineage>
        <taxon>Bacteria</taxon>
        <taxon>Bacillati</taxon>
        <taxon>Bacillota</taxon>
        <taxon>Bacilli</taxon>
        <taxon>Bacillales</taxon>
        <taxon>Bacillaceae</taxon>
        <taxon>Ornithinibacillus</taxon>
    </lineage>
</organism>
<sequence length="189" mass="21443">MKQILSILFLTIFIVGCTNTDNSSSNDYQIPTDVNPNNESNIENMSNENPKVGYVNYTRDQLNQENEQNHAVTIDYSQMADMIAKIILKNEGFNRVATLVTDQEVLIAYDRDDALDRVIAADIASKTAVSVMPGFYDVYVSDNEMLINDIQSLHRSSPSNRDYDNTLEQIINRMKETPQGIKHKEDLTD</sequence>
<dbReference type="Proteomes" id="UP000613512">
    <property type="component" value="Unassembled WGS sequence"/>
</dbReference>
<proteinExistence type="predicted"/>